<reference evidence="6 7" key="1">
    <citation type="submission" date="2015-05" db="EMBL/GenBank/DDBJ databases">
        <title>Genome sequencing project for genomic taxonomy and phylogenomics of Bacillus-like bacteria.</title>
        <authorList>
            <person name="Liu B."/>
            <person name="Wang J."/>
            <person name="Zhu Y."/>
            <person name="Liu G."/>
            <person name="Chen Q."/>
            <person name="Chen Z."/>
            <person name="Lan J."/>
            <person name="Che J."/>
            <person name="Ge C."/>
            <person name="Shi H."/>
            <person name="Pan Z."/>
            <person name="Liu X."/>
        </authorList>
    </citation>
    <scope>NUCLEOTIDE SEQUENCE [LARGE SCALE GENOMIC DNA]</scope>
    <source>
        <strain evidence="6 7">DSM 9885</strain>
    </source>
</reference>
<dbReference type="PANTHER" id="PTHR43619:SF2">
    <property type="entry name" value="S-ADENOSYL-L-METHIONINE-DEPENDENT METHYLTRANSFERASES SUPERFAMILY PROTEIN"/>
    <property type="match status" value="1"/>
</dbReference>
<dbReference type="OrthoDB" id="9806164at2"/>
<evidence type="ECO:0000313" key="5">
    <source>
        <dbReference type="EMBL" id="GED56550.1"/>
    </source>
</evidence>
<dbReference type="EMBL" id="LDCN01000002">
    <property type="protein sequence ID" value="KLI00112.1"/>
    <property type="molecule type" value="Genomic_DNA"/>
</dbReference>
<comment type="function">
    <text evidence="4">Exhibits S-adenosyl-L-methionine-dependent methyltransferase activity.</text>
</comment>
<keyword evidence="3 6" id="KW-0808">Transferase</keyword>
<dbReference type="EMBL" id="BJOL01000003">
    <property type="protein sequence ID" value="GED56550.1"/>
    <property type="molecule type" value="Genomic_DNA"/>
</dbReference>
<gene>
    <name evidence="6" type="ORF">AA984_08330</name>
    <name evidence="5" type="ORF">BFO01nite_06820</name>
</gene>
<dbReference type="InterPro" id="IPR011610">
    <property type="entry name" value="SAM_mthyl_Trfase_ML2640-like"/>
</dbReference>
<name>A0A837KT57_9BACL</name>
<dbReference type="Proteomes" id="UP000319498">
    <property type="component" value="Unassembled WGS sequence"/>
</dbReference>
<evidence type="ECO:0000313" key="8">
    <source>
        <dbReference type="Proteomes" id="UP000319498"/>
    </source>
</evidence>
<keyword evidence="8" id="KW-1185">Reference proteome</keyword>
<dbReference type="SUPFAM" id="SSF53335">
    <property type="entry name" value="S-adenosyl-L-methionine-dependent methyltransferases"/>
    <property type="match status" value="1"/>
</dbReference>
<comment type="similarity">
    <text evidence="1 4">Belongs to the UPF0677 family.</text>
</comment>
<evidence type="ECO:0000313" key="7">
    <source>
        <dbReference type="Proteomes" id="UP000035218"/>
    </source>
</evidence>
<evidence type="ECO:0000256" key="1">
    <source>
        <dbReference type="ARBA" id="ARBA00008138"/>
    </source>
</evidence>
<dbReference type="Proteomes" id="UP000035218">
    <property type="component" value="Unassembled WGS sequence"/>
</dbReference>
<evidence type="ECO:0000256" key="4">
    <source>
        <dbReference type="RuleBase" id="RU362030"/>
    </source>
</evidence>
<keyword evidence="2 4" id="KW-0489">Methyltransferase</keyword>
<comment type="caution">
    <text evidence="6">The sequence shown here is derived from an EMBL/GenBank/DDBJ whole genome shotgun (WGS) entry which is preliminary data.</text>
</comment>
<proteinExistence type="inferred from homology"/>
<dbReference type="GO" id="GO:0008168">
    <property type="term" value="F:methyltransferase activity"/>
    <property type="evidence" value="ECO:0007669"/>
    <property type="project" value="UniProtKB-UniRule"/>
</dbReference>
<dbReference type="Pfam" id="PF04072">
    <property type="entry name" value="LCM"/>
    <property type="match status" value="1"/>
</dbReference>
<organism evidence="6 7">
    <name type="scientific">Brevibacillus formosus</name>
    <dbReference type="NCBI Taxonomy" id="54913"/>
    <lineage>
        <taxon>Bacteria</taxon>
        <taxon>Bacillati</taxon>
        <taxon>Bacillota</taxon>
        <taxon>Bacilli</taxon>
        <taxon>Bacillales</taxon>
        <taxon>Paenibacillaceae</taxon>
        <taxon>Brevibacillus</taxon>
    </lineage>
</organism>
<reference evidence="5 8" key="2">
    <citation type="submission" date="2019-06" db="EMBL/GenBank/DDBJ databases">
        <title>Whole genome shotgun sequence of Brevibacillus formosus NBRC 15716.</title>
        <authorList>
            <person name="Hosoyama A."/>
            <person name="Uohara A."/>
            <person name="Ohji S."/>
            <person name="Ichikawa N."/>
        </authorList>
    </citation>
    <scope>NUCLEOTIDE SEQUENCE [LARGE SCALE GENOMIC DNA]</scope>
    <source>
        <strain evidence="5 8">NBRC 15716</strain>
    </source>
</reference>
<dbReference type="EC" id="2.1.1.-" evidence="4"/>
<dbReference type="NCBIfam" id="TIGR00027">
    <property type="entry name" value="mthyl_TIGR00027"/>
    <property type="match status" value="1"/>
</dbReference>
<dbReference type="PANTHER" id="PTHR43619">
    <property type="entry name" value="S-ADENOSYL-L-METHIONINE-DEPENDENT METHYLTRANSFERASE YKTD-RELATED"/>
    <property type="match status" value="1"/>
</dbReference>
<dbReference type="GeneID" id="87585085"/>
<dbReference type="RefSeq" id="WP_047069272.1">
    <property type="nucleotide sequence ID" value="NZ_BJOL01000003.1"/>
</dbReference>
<evidence type="ECO:0000313" key="6">
    <source>
        <dbReference type="EMBL" id="KLI00112.1"/>
    </source>
</evidence>
<dbReference type="InterPro" id="IPR007213">
    <property type="entry name" value="Ppm1/Ppm2/Tcmp"/>
</dbReference>
<dbReference type="Gene3D" id="3.40.50.150">
    <property type="entry name" value="Vaccinia Virus protein VP39"/>
    <property type="match status" value="1"/>
</dbReference>
<protein>
    <recommendedName>
        <fullName evidence="4">S-adenosyl-L-methionine-dependent methyltransferase</fullName>
        <ecNumber evidence="4">2.1.1.-</ecNumber>
    </recommendedName>
</protein>
<evidence type="ECO:0000256" key="3">
    <source>
        <dbReference type="ARBA" id="ARBA00022679"/>
    </source>
</evidence>
<dbReference type="GO" id="GO:0032259">
    <property type="term" value="P:methylation"/>
    <property type="evidence" value="ECO:0007669"/>
    <property type="project" value="UniProtKB-KW"/>
</dbReference>
<accession>A0A837KT57</accession>
<dbReference type="AlphaFoldDB" id="A0A837KT57"/>
<evidence type="ECO:0000256" key="2">
    <source>
        <dbReference type="ARBA" id="ARBA00022603"/>
    </source>
</evidence>
<keyword evidence="4" id="KW-0949">S-adenosyl-L-methionine</keyword>
<dbReference type="InterPro" id="IPR029063">
    <property type="entry name" value="SAM-dependent_MTases_sf"/>
</dbReference>
<sequence length="293" mass="33235">MKENQVSLTSIMTAYIRGYHATYDSPKIFDDTLAYQLIPEERRKLIEQGLSSALKQQSSSEQPTALRFFLQSMGLPQVVSRSKYTEETVEKVVKQGLEQYVILGAGMDTFAFRHPELLKKIRVYEVDHPATQTFKRNRLAELGWETPPNLQFVPVDFSKESLAEAFNEVSYDPKATSIFSWLGVTMYLSRDEVFATLRSITDIAPTGSLIIFDYFEAQVAARSAQKIRDELKKIGEPIKTGFDPSTLASDLAKIGIRLIESLRPVDIQNRYFNGRTDGYHASEQVHFALAMVE</sequence>